<sequence length="450" mass="44412">MGWCGFWDKLPGPNAPGCKAVEEGADAVGDAVAGAWERIVQDLAEAASAVVREIATGWLAIDSPTLDQESGPVGFIHGSTIALTSYVAVACLIIASVRLAWERRAEPARQALAGVLRLVAASAAGVAVINLLTAAGDDFSRWIVNRSTGCGGYAANEECVDAFGERLLLVTAFAAVDRPLTGLIFVMALLLIVASIVQIAFMLARNALLIVLAGTLPLTAAASTTEAGRAWFNKSVGWLLAFVLYKPTAAIIYAAGFASIGKSESGEFMTQVSGLMLLLLAALTLPALMRIAVPVVSAVGGWSAAGAIQGTGRAVAQGAMAIKTGGGSAAARPPAGAARTGGRPGAGGASGTAGGRPGGRPGGGGPGGGRPDAGGGTRTGGTGTGNGQGPAGGRSRPVPAQPQSGAPAGGGPRGAEGQPSGAPSRGTTDTGGPPSGGRRRSDEGGPHGSR</sequence>
<keyword evidence="2" id="KW-1133">Transmembrane helix</keyword>
<comment type="caution">
    <text evidence="3">The sequence shown here is derived from an EMBL/GenBank/DDBJ whole genome shotgun (WGS) entry which is preliminary data.</text>
</comment>
<dbReference type="EMBL" id="BAAAPF010000010">
    <property type="protein sequence ID" value="GAA2110908.1"/>
    <property type="molecule type" value="Genomic_DNA"/>
</dbReference>
<organism evidence="3 4">
    <name type="scientific">Streptomyces synnematoformans</name>
    <dbReference type="NCBI Taxonomy" id="415721"/>
    <lineage>
        <taxon>Bacteria</taxon>
        <taxon>Bacillati</taxon>
        <taxon>Actinomycetota</taxon>
        <taxon>Actinomycetes</taxon>
        <taxon>Kitasatosporales</taxon>
        <taxon>Streptomycetaceae</taxon>
        <taxon>Streptomyces</taxon>
    </lineage>
</organism>
<evidence type="ECO:0000313" key="3">
    <source>
        <dbReference type="EMBL" id="GAA2110908.1"/>
    </source>
</evidence>
<feature type="transmembrane region" description="Helical" evidence="2">
    <location>
        <begin position="111"/>
        <end position="132"/>
    </location>
</feature>
<feature type="transmembrane region" description="Helical" evidence="2">
    <location>
        <begin position="272"/>
        <end position="293"/>
    </location>
</feature>
<feature type="transmembrane region" description="Helical" evidence="2">
    <location>
        <begin position="180"/>
        <end position="201"/>
    </location>
</feature>
<feature type="transmembrane region" description="Helical" evidence="2">
    <location>
        <begin position="208"/>
        <end position="232"/>
    </location>
</feature>
<feature type="compositionally biased region" description="Gly residues" evidence="1">
    <location>
        <begin position="342"/>
        <end position="392"/>
    </location>
</feature>
<evidence type="ECO:0000256" key="2">
    <source>
        <dbReference type="SAM" id="Phobius"/>
    </source>
</evidence>
<keyword evidence="2" id="KW-0812">Transmembrane</keyword>
<keyword evidence="4" id="KW-1185">Reference proteome</keyword>
<feature type="region of interest" description="Disordered" evidence="1">
    <location>
        <begin position="325"/>
        <end position="450"/>
    </location>
</feature>
<keyword evidence="2" id="KW-0472">Membrane</keyword>
<dbReference type="InterPro" id="IPR045782">
    <property type="entry name" value="TrbL_3"/>
</dbReference>
<protein>
    <recommendedName>
        <fullName evidence="5">TrbL/VirB6 plasmid conjugal transfer protein</fullName>
    </recommendedName>
</protein>
<feature type="compositionally biased region" description="Low complexity" evidence="1">
    <location>
        <begin position="329"/>
        <end position="341"/>
    </location>
</feature>
<evidence type="ECO:0008006" key="5">
    <source>
        <dbReference type="Google" id="ProtNLM"/>
    </source>
</evidence>
<dbReference type="Pfam" id="PF19590">
    <property type="entry name" value="TrbL_3"/>
    <property type="match status" value="1"/>
</dbReference>
<feature type="transmembrane region" description="Helical" evidence="2">
    <location>
        <begin position="238"/>
        <end position="260"/>
    </location>
</feature>
<gene>
    <name evidence="3" type="ORF">GCM10009802_08270</name>
</gene>
<feature type="compositionally biased region" description="Low complexity" evidence="1">
    <location>
        <begin position="415"/>
        <end position="432"/>
    </location>
</feature>
<feature type="compositionally biased region" description="Basic and acidic residues" evidence="1">
    <location>
        <begin position="439"/>
        <end position="450"/>
    </location>
</feature>
<evidence type="ECO:0000256" key="1">
    <source>
        <dbReference type="SAM" id="MobiDB-lite"/>
    </source>
</evidence>
<accession>A0ABP5J4Z4</accession>
<name>A0ABP5J4Z4_9ACTN</name>
<proteinExistence type="predicted"/>
<reference evidence="4" key="1">
    <citation type="journal article" date="2019" name="Int. J. Syst. Evol. Microbiol.">
        <title>The Global Catalogue of Microorganisms (GCM) 10K type strain sequencing project: providing services to taxonomists for standard genome sequencing and annotation.</title>
        <authorList>
            <consortium name="The Broad Institute Genomics Platform"/>
            <consortium name="The Broad Institute Genome Sequencing Center for Infectious Disease"/>
            <person name="Wu L."/>
            <person name="Ma J."/>
        </authorList>
    </citation>
    <scope>NUCLEOTIDE SEQUENCE [LARGE SCALE GENOMIC DNA]</scope>
    <source>
        <strain evidence="4">JCM 15481</strain>
    </source>
</reference>
<dbReference type="Proteomes" id="UP001500443">
    <property type="component" value="Unassembled WGS sequence"/>
</dbReference>
<feature type="transmembrane region" description="Helical" evidence="2">
    <location>
        <begin position="75"/>
        <end position="99"/>
    </location>
</feature>
<evidence type="ECO:0000313" key="4">
    <source>
        <dbReference type="Proteomes" id="UP001500443"/>
    </source>
</evidence>
<dbReference type="RefSeq" id="WP_344287962.1">
    <property type="nucleotide sequence ID" value="NZ_BAAAPF010000010.1"/>
</dbReference>